<dbReference type="Proteomes" id="UP000029986">
    <property type="component" value="Chromosome"/>
</dbReference>
<dbReference type="RefSeq" id="WP_025802701.1">
    <property type="nucleotide sequence ID" value="NZ_CP009706.1"/>
</dbReference>
<dbReference type="InterPro" id="IPR010839">
    <property type="entry name" value="AtuA_N"/>
</dbReference>
<dbReference type="OrthoDB" id="9763456at2"/>
<dbReference type="eggNOG" id="COG1574">
    <property type="taxonomic scope" value="Bacteria"/>
</dbReference>
<evidence type="ECO:0000259" key="1">
    <source>
        <dbReference type="Pfam" id="PF07287"/>
    </source>
</evidence>
<dbReference type="EMBL" id="CP009706">
    <property type="protein sequence ID" value="AIU72453.1"/>
    <property type="molecule type" value="Genomic_DNA"/>
</dbReference>
<evidence type="ECO:0000313" key="3">
    <source>
        <dbReference type="Proteomes" id="UP000029986"/>
    </source>
</evidence>
<dbReference type="KEGG" id="hav:AT03_08645"/>
<sequence length="457" mass="48821">MSKTFKILSPTAILGYGFPEESFMLAMEESPDLIAVDAGSSDPGPHYLGAGKAFTDRAGVKRDLRYMITAGVQHNIPVVIGTAGGSGAEPHLEWCRQIILEIAKEEALEFTMAVIPADVDKAVVHAALDAGKITALDFVPELTHEAIDATTYIVAQMGIEPFQEALAAGAQVVLGGRAYDPACFAALPIMQGFDEGLALHCGKILECAAIAATPGSGSDCAMGILDESGFTLKAFNKKRQFTETSAAAHTLYEKSDPYFLPGPGGVLNLKACQFKDAGNGQVRVTGSVHEETPYTVKLEGARPVGYRTLSIAGTRDPIMIANIDDILVEVRQSVEKNLSIAPDAVKLNFQLYGKNGVMGKMEPEPNTTSYELGILLDVVAPTQAMADSICSLARSTLLHYGYTGRIATAGNLAFPFSPSDIKGGVVYEFSIYHLMEYTPEIKFKFRLENVTPEGAIA</sequence>
<organism evidence="2 3">
    <name type="scientific">Hafnia alvei FB1</name>
    <dbReference type="NCBI Taxonomy" id="1453496"/>
    <lineage>
        <taxon>Bacteria</taxon>
        <taxon>Pseudomonadati</taxon>
        <taxon>Pseudomonadota</taxon>
        <taxon>Gammaproteobacteria</taxon>
        <taxon>Enterobacterales</taxon>
        <taxon>Hafniaceae</taxon>
        <taxon>Hafnia</taxon>
    </lineage>
</organism>
<feature type="domain" description="Acyclic terpene utilisation N-terminal" evidence="1">
    <location>
        <begin position="63"/>
        <end position="389"/>
    </location>
</feature>
<gene>
    <name evidence="2" type="ORF">AT03_08645</name>
</gene>
<dbReference type="GO" id="GO:0016829">
    <property type="term" value="F:lyase activity"/>
    <property type="evidence" value="ECO:0007669"/>
    <property type="project" value="UniProtKB-KW"/>
</dbReference>
<proteinExistence type="predicted"/>
<keyword evidence="3" id="KW-1185">Reference proteome</keyword>
<dbReference type="Pfam" id="PF07287">
    <property type="entry name" value="AtuA"/>
    <property type="match status" value="1"/>
</dbReference>
<name>A0A097R142_HAFAL</name>
<dbReference type="HOGENOM" id="CLU_028036_0_0_6"/>
<keyword evidence="2" id="KW-0456">Lyase</keyword>
<accession>A0A097R142</accession>
<evidence type="ECO:0000313" key="2">
    <source>
        <dbReference type="EMBL" id="AIU72453.1"/>
    </source>
</evidence>
<dbReference type="AlphaFoldDB" id="A0A097R142"/>
<protein>
    <submittedName>
        <fullName evidence="2">3-methylaspartate ammonia-lyase</fullName>
    </submittedName>
</protein>
<dbReference type="PATRIC" id="fig|1453496.5.peg.1726"/>
<reference evidence="2 3" key="1">
    <citation type="journal article" date="2014" name="Gut Pathog.">
        <title>Gene clusters of Hafnia alvei strain FB1 important in survival and pathogenesis: a draft genome perspective.</title>
        <authorList>
            <person name="Tan J.Y."/>
            <person name="Yin W.F."/>
            <person name="Chan K.G."/>
        </authorList>
    </citation>
    <scope>NUCLEOTIDE SEQUENCE [LARGE SCALE GENOMIC DNA]</scope>
    <source>
        <strain evidence="2 3">FB1</strain>
    </source>
</reference>